<dbReference type="PANTHER" id="PTHR10083:SF217">
    <property type="entry name" value="BOOPHILIN-H2"/>
    <property type="match status" value="1"/>
</dbReference>
<dbReference type="PROSITE" id="PS50279">
    <property type="entry name" value="BPTI_KUNITZ_2"/>
    <property type="match status" value="1"/>
</dbReference>
<dbReference type="CDD" id="cd00109">
    <property type="entry name" value="Kunitz-type"/>
    <property type="match status" value="1"/>
</dbReference>
<keyword evidence="3" id="KW-0646">Protease inhibitor</keyword>
<gene>
    <name evidence="9" type="primary">LOC117573909</name>
</gene>
<evidence type="ECO:0000256" key="2">
    <source>
        <dbReference type="ARBA" id="ARBA00022525"/>
    </source>
</evidence>
<evidence type="ECO:0000259" key="7">
    <source>
        <dbReference type="PROSITE" id="PS50279"/>
    </source>
</evidence>
<dbReference type="PRINTS" id="PR00759">
    <property type="entry name" value="BASICPTASE"/>
</dbReference>
<keyword evidence="8" id="KW-1185">Reference proteome</keyword>
<dbReference type="Pfam" id="PF00014">
    <property type="entry name" value="Kunitz_BPTI"/>
    <property type="match status" value="1"/>
</dbReference>
<evidence type="ECO:0000313" key="9">
    <source>
        <dbReference type="RefSeq" id="XP_034113308.1"/>
    </source>
</evidence>
<dbReference type="Gene3D" id="4.10.410.10">
    <property type="entry name" value="Pancreatic trypsin inhibitor Kunitz domain"/>
    <property type="match status" value="1"/>
</dbReference>
<evidence type="ECO:0000256" key="6">
    <source>
        <dbReference type="SAM" id="SignalP"/>
    </source>
</evidence>
<dbReference type="GO" id="GO:0004867">
    <property type="term" value="F:serine-type endopeptidase inhibitor activity"/>
    <property type="evidence" value="ECO:0007669"/>
    <property type="project" value="UniProtKB-KW"/>
</dbReference>
<keyword evidence="4" id="KW-0722">Serine protease inhibitor</keyword>
<evidence type="ECO:0000256" key="1">
    <source>
        <dbReference type="ARBA" id="ARBA00004613"/>
    </source>
</evidence>
<dbReference type="GeneID" id="117573909"/>
<evidence type="ECO:0000256" key="5">
    <source>
        <dbReference type="ARBA" id="ARBA00023157"/>
    </source>
</evidence>
<keyword evidence="6" id="KW-0732">Signal</keyword>
<reference evidence="9" key="1">
    <citation type="submission" date="2025-08" db="UniProtKB">
        <authorList>
            <consortium name="RefSeq"/>
        </authorList>
    </citation>
    <scope>IDENTIFICATION</scope>
    <source>
        <strain evidence="9">15112-1751.03</strain>
        <tissue evidence="9">Whole Adult</tissue>
    </source>
</reference>
<feature type="signal peptide" evidence="6">
    <location>
        <begin position="1"/>
        <end position="22"/>
    </location>
</feature>
<feature type="chain" id="PRO_5027907686" evidence="6">
    <location>
        <begin position="23"/>
        <end position="103"/>
    </location>
</feature>
<protein>
    <submittedName>
        <fullName evidence="9">KappaPI-stichotoxin-Shd2a-like</fullName>
    </submittedName>
</protein>
<dbReference type="PANTHER" id="PTHR10083">
    <property type="entry name" value="KUNITZ-TYPE PROTEASE INHIBITOR-RELATED"/>
    <property type="match status" value="1"/>
</dbReference>
<dbReference type="InterPro" id="IPR002223">
    <property type="entry name" value="Kunitz_BPTI"/>
</dbReference>
<dbReference type="RefSeq" id="XP_034113308.1">
    <property type="nucleotide sequence ID" value="XM_034257417.2"/>
</dbReference>
<feature type="domain" description="BPTI/Kunitz inhibitor" evidence="7">
    <location>
        <begin position="41"/>
        <end position="91"/>
    </location>
</feature>
<accession>A0A6P8XKE4</accession>
<proteinExistence type="predicted"/>
<name>A0A6P8XKE4_DROAB</name>
<dbReference type="InterPro" id="IPR036880">
    <property type="entry name" value="Kunitz_BPTI_sf"/>
</dbReference>
<sequence length="103" mass="11964">MSRLFALLLVILLVSFPCLIIAQDDVPDVSLRWDIVRKAVCLKRAKYGKCGGHRKMWYYDIYKKQCSTFTYSNCGGNTNRFFSKEECEDYCVSSAMEQLKKKV</sequence>
<dbReference type="SUPFAM" id="SSF57362">
    <property type="entry name" value="BPTI-like"/>
    <property type="match status" value="1"/>
</dbReference>
<organism evidence="8 9">
    <name type="scientific">Drosophila albomicans</name>
    <name type="common">Fruit fly</name>
    <dbReference type="NCBI Taxonomy" id="7291"/>
    <lineage>
        <taxon>Eukaryota</taxon>
        <taxon>Metazoa</taxon>
        <taxon>Ecdysozoa</taxon>
        <taxon>Arthropoda</taxon>
        <taxon>Hexapoda</taxon>
        <taxon>Insecta</taxon>
        <taxon>Pterygota</taxon>
        <taxon>Neoptera</taxon>
        <taxon>Endopterygota</taxon>
        <taxon>Diptera</taxon>
        <taxon>Brachycera</taxon>
        <taxon>Muscomorpha</taxon>
        <taxon>Ephydroidea</taxon>
        <taxon>Drosophilidae</taxon>
        <taxon>Drosophila</taxon>
    </lineage>
</organism>
<keyword evidence="5" id="KW-1015">Disulfide bond</keyword>
<dbReference type="Proteomes" id="UP000515160">
    <property type="component" value="Chromosome 2R"/>
</dbReference>
<evidence type="ECO:0000256" key="3">
    <source>
        <dbReference type="ARBA" id="ARBA00022690"/>
    </source>
</evidence>
<dbReference type="InterPro" id="IPR050098">
    <property type="entry name" value="TFPI/VKTCI-like"/>
</dbReference>
<comment type="subcellular location">
    <subcellularLocation>
        <location evidence="1">Secreted</location>
    </subcellularLocation>
</comment>
<evidence type="ECO:0000256" key="4">
    <source>
        <dbReference type="ARBA" id="ARBA00022900"/>
    </source>
</evidence>
<evidence type="ECO:0000313" key="8">
    <source>
        <dbReference type="Proteomes" id="UP000515160"/>
    </source>
</evidence>
<dbReference type="OrthoDB" id="4473401at2759"/>
<dbReference type="AlphaFoldDB" id="A0A6P8XKE4"/>
<dbReference type="SMART" id="SM00131">
    <property type="entry name" value="KU"/>
    <property type="match status" value="1"/>
</dbReference>
<dbReference type="GO" id="GO:0005615">
    <property type="term" value="C:extracellular space"/>
    <property type="evidence" value="ECO:0007669"/>
    <property type="project" value="TreeGrafter"/>
</dbReference>
<keyword evidence="2" id="KW-0964">Secreted</keyword>